<feature type="transmembrane region" description="Helical" evidence="1">
    <location>
        <begin position="6"/>
        <end position="27"/>
    </location>
</feature>
<evidence type="ECO:0000313" key="2">
    <source>
        <dbReference type="EMBL" id="SCZ05948.1"/>
    </source>
</evidence>
<keyword evidence="1" id="KW-1133">Transmembrane helix</keyword>
<dbReference type="Proteomes" id="UP000198636">
    <property type="component" value="Unassembled WGS sequence"/>
</dbReference>
<evidence type="ECO:0000256" key="1">
    <source>
        <dbReference type="SAM" id="Phobius"/>
    </source>
</evidence>
<evidence type="ECO:0000313" key="3">
    <source>
        <dbReference type="Proteomes" id="UP000198636"/>
    </source>
</evidence>
<dbReference type="EMBL" id="FMUS01000034">
    <property type="protein sequence ID" value="SCZ05948.1"/>
    <property type="molecule type" value="Genomic_DNA"/>
</dbReference>
<dbReference type="AlphaFoldDB" id="A0A1G5L0S6"/>
<feature type="transmembrane region" description="Helical" evidence="1">
    <location>
        <begin position="39"/>
        <end position="56"/>
    </location>
</feature>
<protein>
    <submittedName>
        <fullName evidence="2">Uncharacterized protein</fullName>
    </submittedName>
</protein>
<accession>A0A1G5L0S6</accession>
<gene>
    <name evidence="2" type="ORF">SAMN03080606_03915</name>
</gene>
<proteinExistence type="predicted"/>
<keyword evidence="3" id="KW-1185">Reference proteome</keyword>
<keyword evidence="1" id="KW-0472">Membrane</keyword>
<reference evidence="2 3" key="1">
    <citation type="submission" date="2016-10" db="EMBL/GenBank/DDBJ databases">
        <authorList>
            <person name="de Groot N.N."/>
        </authorList>
    </citation>
    <scope>NUCLEOTIDE SEQUENCE [LARGE SCALE GENOMIC DNA]</scope>
    <source>
        <strain evidence="2 3">DSM 18978</strain>
    </source>
</reference>
<keyword evidence="1" id="KW-0812">Transmembrane</keyword>
<name>A0A1G5L0S6_9FIRM</name>
<organism evidence="2 3">
    <name type="scientific">Alkaliphilus peptidifermentans DSM 18978</name>
    <dbReference type="NCBI Taxonomy" id="1120976"/>
    <lineage>
        <taxon>Bacteria</taxon>
        <taxon>Bacillati</taxon>
        <taxon>Bacillota</taxon>
        <taxon>Clostridia</taxon>
        <taxon>Peptostreptococcales</taxon>
        <taxon>Natronincolaceae</taxon>
        <taxon>Alkaliphilus</taxon>
    </lineage>
</organism>
<sequence>MGIIISIGMNLIWLTPIVFVTSLIGAIKAIKEERKTTPYTITCSISFMLIVVSLFFSN</sequence>